<keyword evidence="1" id="KW-0812">Transmembrane</keyword>
<name>A0A3P3WFQ0_9FLAO</name>
<accession>A0A3P3WFQ0</accession>
<feature type="transmembrane region" description="Helical" evidence="1">
    <location>
        <begin position="99"/>
        <end position="119"/>
    </location>
</feature>
<feature type="transmembrane region" description="Helical" evidence="1">
    <location>
        <begin position="12"/>
        <end position="34"/>
    </location>
</feature>
<reference evidence="2 3" key="1">
    <citation type="submission" date="2018-11" db="EMBL/GenBank/DDBJ databases">
        <title>Flavobacterium sp. nov., YIM 102600 draft genome.</title>
        <authorList>
            <person name="Li G."/>
            <person name="Jiang Y."/>
        </authorList>
    </citation>
    <scope>NUCLEOTIDE SEQUENCE [LARGE SCALE GENOMIC DNA]</scope>
    <source>
        <strain evidence="2 3">YIM 102600</strain>
    </source>
</reference>
<dbReference type="RefSeq" id="WP_125011072.1">
    <property type="nucleotide sequence ID" value="NZ_RQVR01000001.1"/>
</dbReference>
<feature type="transmembrane region" description="Helical" evidence="1">
    <location>
        <begin position="59"/>
        <end position="78"/>
    </location>
</feature>
<gene>
    <name evidence="2" type="ORF">EG849_00215</name>
</gene>
<dbReference type="Proteomes" id="UP000271937">
    <property type="component" value="Unassembled WGS sequence"/>
</dbReference>
<organism evidence="2 3">
    <name type="scientific">Flavobacterium macacae</name>
    <dbReference type="NCBI Taxonomy" id="2488993"/>
    <lineage>
        <taxon>Bacteria</taxon>
        <taxon>Pseudomonadati</taxon>
        <taxon>Bacteroidota</taxon>
        <taxon>Flavobacteriia</taxon>
        <taxon>Flavobacteriales</taxon>
        <taxon>Flavobacteriaceae</taxon>
        <taxon>Flavobacterium</taxon>
    </lineage>
</organism>
<feature type="transmembrane region" description="Helical" evidence="1">
    <location>
        <begin position="139"/>
        <end position="157"/>
    </location>
</feature>
<proteinExistence type="predicted"/>
<evidence type="ECO:0000256" key="1">
    <source>
        <dbReference type="SAM" id="Phobius"/>
    </source>
</evidence>
<keyword evidence="1" id="KW-1133">Transmembrane helix</keyword>
<sequence length="171" mass="19228">MKKLYLLKALVDLLWFFTVLTTIAIVIFTPIALFETFDKTSLEEMSGKGIVPSDLTTKLLLLGLVLAYFCFVYGLFLFRKILALFSKKQIFDSEVIVMLNKIGMAFISASIVASLVKLASHIYDVERIESAIEGGFFDSFLFTASLGLFFMVLSEVFSMGKNIKEENELTI</sequence>
<protein>
    <submittedName>
        <fullName evidence="2">DUF2975 domain-containing protein</fullName>
    </submittedName>
</protein>
<dbReference type="Pfam" id="PF11188">
    <property type="entry name" value="DUF2975"/>
    <property type="match status" value="1"/>
</dbReference>
<comment type="caution">
    <text evidence="2">The sequence shown here is derived from an EMBL/GenBank/DDBJ whole genome shotgun (WGS) entry which is preliminary data.</text>
</comment>
<evidence type="ECO:0000313" key="3">
    <source>
        <dbReference type="Proteomes" id="UP000271937"/>
    </source>
</evidence>
<dbReference type="OrthoDB" id="1448668at2"/>
<keyword evidence="1" id="KW-0472">Membrane</keyword>
<evidence type="ECO:0000313" key="2">
    <source>
        <dbReference type="EMBL" id="RRJ93930.1"/>
    </source>
</evidence>
<dbReference type="EMBL" id="RQVR01000001">
    <property type="protein sequence ID" value="RRJ93930.1"/>
    <property type="molecule type" value="Genomic_DNA"/>
</dbReference>
<dbReference type="InterPro" id="IPR021354">
    <property type="entry name" value="DUF2975"/>
</dbReference>
<keyword evidence="3" id="KW-1185">Reference proteome</keyword>
<dbReference type="AlphaFoldDB" id="A0A3P3WFQ0"/>